<feature type="non-terminal residue" evidence="1">
    <location>
        <position position="234"/>
    </location>
</feature>
<dbReference type="InterPro" id="IPR036691">
    <property type="entry name" value="Endo/exonu/phosph_ase_sf"/>
</dbReference>
<dbReference type="AlphaFoldDB" id="A0A2K3K7S3"/>
<accession>A0A2K3K7S3</accession>
<organism evidence="1 2">
    <name type="scientific">Trifolium pratense</name>
    <name type="common">Red clover</name>
    <dbReference type="NCBI Taxonomy" id="57577"/>
    <lineage>
        <taxon>Eukaryota</taxon>
        <taxon>Viridiplantae</taxon>
        <taxon>Streptophyta</taxon>
        <taxon>Embryophyta</taxon>
        <taxon>Tracheophyta</taxon>
        <taxon>Spermatophyta</taxon>
        <taxon>Magnoliopsida</taxon>
        <taxon>eudicotyledons</taxon>
        <taxon>Gunneridae</taxon>
        <taxon>Pentapetalae</taxon>
        <taxon>rosids</taxon>
        <taxon>fabids</taxon>
        <taxon>Fabales</taxon>
        <taxon>Fabaceae</taxon>
        <taxon>Papilionoideae</taxon>
        <taxon>50 kb inversion clade</taxon>
        <taxon>NPAAA clade</taxon>
        <taxon>Hologalegina</taxon>
        <taxon>IRL clade</taxon>
        <taxon>Trifolieae</taxon>
        <taxon>Trifolium</taxon>
    </lineage>
</organism>
<protein>
    <recommendedName>
        <fullName evidence="3">Cysteine-rich receptor-like protein kinase</fullName>
    </recommendedName>
</protein>
<sequence>MKVGERQGSSSFARHNERMEFCHFVDAMELIDVPVAGKKFTWFSADGKAMSRLDRFLLDRCTDRRLDQFLLSDKFIEKGSVSGQWIDNRDISDHCSIWLMCSDFNWGPKPFKVNNYWLEHPEFKSFVANVWEKLNVKGKKAFVIKEKLKKLKEELRGWNREVFGILDLNIEKTVKDLNEAEALISSDGVNSVISDKSAINKKFWDQLYFKESLIKQKSRSKWVREGDSNSHFFH</sequence>
<dbReference type="PANTHER" id="PTHR33710">
    <property type="entry name" value="BNAC02G09200D PROTEIN"/>
    <property type="match status" value="1"/>
</dbReference>
<dbReference type="PANTHER" id="PTHR33710:SF64">
    <property type="entry name" value="ENDONUCLEASE_EXONUCLEASE_PHOSPHATASE DOMAIN-CONTAINING PROTEIN"/>
    <property type="match status" value="1"/>
</dbReference>
<dbReference type="Proteomes" id="UP000236291">
    <property type="component" value="Unassembled WGS sequence"/>
</dbReference>
<dbReference type="SUPFAM" id="SSF56219">
    <property type="entry name" value="DNase I-like"/>
    <property type="match status" value="1"/>
</dbReference>
<dbReference type="STRING" id="57577.A0A2K3K7S3"/>
<comment type="caution">
    <text evidence="1">The sequence shown here is derived from an EMBL/GenBank/DDBJ whole genome shotgun (WGS) entry which is preliminary data.</text>
</comment>
<evidence type="ECO:0008006" key="3">
    <source>
        <dbReference type="Google" id="ProtNLM"/>
    </source>
</evidence>
<proteinExistence type="predicted"/>
<reference evidence="1 2" key="2">
    <citation type="journal article" date="2017" name="Front. Plant Sci.">
        <title>Gene Classification and Mining of Molecular Markers Useful in Red Clover (Trifolium pratense) Breeding.</title>
        <authorList>
            <person name="Istvanek J."/>
            <person name="Dluhosova J."/>
            <person name="Dluhos P."/>
            <person name="Patkova L."/>
            <person name="Nedelnik J."/>
            <person name="Repkova J."/>
        </authorList>
    </citation>
    <scope>NUCLEOTIDE SEQUENCE [LARGE SCALE GENOMIC DNA]</scope>
    <source>
        <strain evidence="2">cv. Tatra</strain>
        <tissue evidence="1">Young leaves</tissue>
    </source>
</reference>
<gene>
    <name evidence="1" type="ORF">L195_g052934</name>
</gene>
<evidence type="ECO:0000313" key="2">
    <source>
        <dbReference type="Proteomes" id="UP000236291"/>
    </source>
</evidence>
<dbReference type="Gene3D" id="3.60.10.10">
    <property type="entry name" value="Endonuclease/exonuclease/phosphatase"/>
    <property type="match status" value="1"/>
</dbReference>
<name>A0A2K3K7S3_TRIPR</name>
<evidence type="ECO:0000313" key="1">
    <source>
        <dbReference type="EMBL" id="PNX62345.1"/>
    </source>
</evidence>
<reference evidence="1 2" key="1">
    <citation type="journal article" date="2014" name="Am. J. Bot.">
        <title>Genome assembly and annotation for red clover (Trifolium pratense; Fabaceae).</title>
        <authorList>
            <person name="Istvanek J."/>
            <person name="Jaros M."/>
            <person name="Krenek A."/>
            <person name="Repkova J."/>
        </authorList>
    </citation>
    <scope>NUCLEOTIDE SEQUENCE [LARGE SCALE GENOMIC DNA]</scope>
    <source>
        <strain evidence="2">cv. Tatra</strain>
        <tissue evidence="1">Young leaves</tissue>
    </source>
</reference>
<dbReference type="EMBL" id="ASHM01087539">
    <property type="protein sequence ID" value="PNX62345.1"/>
    <property type="molecule type" value="Genomic_DNA"/>
</dbReference>